<evidence type="ECO:0000313" key="2">
    <source>
        <dbReference type="Proteomes" id="UP000229236"/>
    </source>
</evidence>
<evidence type="ECO:0000313" key="1">
    <source>
        <dbReference type="EMBL" id="PJB83678.1"/>
    </source>
</evidence>
<dbReference type="Gene3D" id="2.60.120.200">
    <property type="match status" value="1"/>
</dbReference>
<dbReference type="Proteomes" id="UP000229236">
    <property type="component" value="Unassembled WGS sequence"/>
</dbReference>
<feature type="non-terminal residue" evidence="1">
    <location>
        <position position="1"/>
    </location>
</feature>
<evidence type="ECO:0008006" key="3">
    <source>
        <dbReference type="Google" id="ProtNLM"/>
    </source>
</evidence>
<sequence>PRDPLSSGLVGHWTFDGPDMTQNVADVTSGNHDGYLTGYAATTTAIGVVGQGLEFDGVNDYVDTKTTVSTFFNSSLGSISVWVRPTGTAAEASMYYDGQNAVGSSGVFAPFGIARANVSGEGDKLWAYNADTFGTFDVIGASYTVNEWTHLVWMHSGGYLYFYKDGTLVGQTPSGATRAMGNLLIGKVWKGSPGYYWQGSLDDVRVYNRALSASEVAQLYALGR</sequence>
<organism evidence="1 2">
    <name type="scientific">Candidatus Yonathbacteria bacterium CG_4_9_14_0_8_um_filter_46_47</name>
    <dbReference type="NCBI Taxonomy" id="1975106"/>
    <lineage>
        <taxon>Bacteria</taxon>
        <taxon>Candidatus Yonathiibacteriota</taxon>
    </lineage>
</organism>
<proteinExistence type="predicted"/>
<name>A0A2M8D970_9BACT</name>
<gene>
    <name evidence="1" type="ORF">CO088_01030</name>
</gene>
<dbReference type="AlphaFoldDB" id="A0A2M8D970"/>
<dbReference type="Pfam" id="PF13385">
    <property type="entry name" value="Laminin_G_3"/>
    <property type="match status" value="1"/>
</dbReference>
<protein>
    <recommendedName>
        <fullName evidence="3">LamG-like jellyroll fold domain-containing protein</fullName>
    </recommendedName>
</protein>
<reference evidence="2" key="1">
    <citation type="submission" date="2017-09" db="EMBL/GenBank/DDBJ databases">
        <title>Depth-based differentiation of microbial function through sediment-hosted aquifers and enrichment of novel symbionts in the deep terrestrial subsurface.</title>
        <authorList>
            <person name="Probst A.J."/>
            <person name="Ladd B."/>
            <person name="Jarett J.K."/>
            <person name="Geller-Mcgrath D.E."/>
            <person name="Sieber C.M.K."/>
            <person name="Emerson J.B."/>
            <person name="Anantharaman K."/>
            <person name="Thomas B.C."/>
            <person name="Malmstrom R."/>
            <person name="Stieglmeier M."/>
            <person name="Klingl A."/>
            <person name="Woyke T."/>
            <person name="Ryan C.M."/>
            <person name="Banfield J.F."/>
        </authorList>
    </citation>
    <scope>NUCLEOTIDE SEQUENCE [LARGE SCALE GENOMIC DNA]</scope>
</reference>
<dbReference type="SUPFAM" id="SSF49899">
    <property type="entry name" value="Concanavalin A-like lectins/glucanases"/>
    <property type="match status" value="1"/>
</dbReference>
<dbReference type="InterPro" id="IPR013320">
    <property type="entry name" value="ConA-like_dom_sf"/>
</dbReference>
<comment type="caution">
    <text evidence="1">The sequence shown here is derived from an EMBL/GenBank/DDBJ whole genome shotgun (WGS) entry which is preliminary data.</text>
</comment>
<accession>A0A2M8D970</accession>
<dbReference type="EMBL" id="PFTM01000022">
    <property type="protein sequence ID" value="PJB83678.1"/>
    <property type="molecule type" value="Genomic_DNA"/>
</dbReference>